<dbReference type="Gene3D" id="2.40.30.30">
    <property type="entry name" value="Riboflavin kinase-like"/>
    <property type="match status" value="1"/>
</dbReference>
<keyword evidence="10" id="KW-0067">ATP-binding</keyword>
<dbReference type="PANTHER" id="PTHR22749:SF6">
    <property type="entry name" value="RIBOFLAVIN KINASE"/>
    <property type="match status" value="1"/>
</dbReference>
<comment type="function">
    <text evidence="1">Catalyzes the phosphorylation of riboflavin (vitamin B2) to form flavin mononucleotide (FMN) coenzyme.</text>
</comment>
<comment type="similarity">
    <text evidence="3">Belongs to the flavokinase family.</text>
</comment>
<evidence type="ECO:0000256" key="2">
    <source>
        <dbReference type="ARBA" id="ARBA00005201"/>
    </source>
</evidence>
<dbReference type="GO" id="GO:0008531">
    <property type="term" value="F:riboflavin kinase activity"/>
    <property type="evidence" value="ECO:0007669"/>
    <property type="project" value="UniProtKB-EC"/>
</dbReference>
<comment type="caution">
    <text evidence="14">The sequence shown here is derived from an EMBL/GenBank/DDBJ whole genome shotgun (WGS) entry which is preliminary data.</text>
</comment>
<dbReference type="AlphaFoldDB" id="A0A8H6Y6C7"/>
<dbReference type="InterPro" id="IPR015865">
    <property type="entry name" value="Riboflavin_kinase_bac/euk"/>
</dbReference>
<dbReference type="UniPathway" id="UPA00276">
    <property type="reaction ID" value="UER00406"/>
</dbReference>
<dbReference type="GO" id="GO:0009231">
    <property type="term" value="P:riboflavin biosynthetic process"/>
    <property type="evidence" value="ECO:0007669"/>
    <property type="project" value="InterPro"/>
</dbReference>
<keyword evidence="14" id="KW-0418">Kinase</keyword>
<evidence type="ECO:0000256" key="9">
    <source>
        <dbReference type="ARBA" id="ARBA00022741"/>
    </source>
</evidence>
<evidence type="ECO:0000256" key="4">
    <source>
        <dbReference type="ARBA" id="ARBA00012105"/>
    </source>
</evidence>
<sequence>MATAAELAQLPERPEAPRQTTQFRTTRPQIVGADAPESPFPILLAGPVQRGFGRGGKELGCPTANLPDESITPISSVAKTGVYYGYAQVLPSKDGKTELCQDDIRVHPMVMSLGWNPFYKNEVLTAEIHIMHEFRSDFYGYDMNALVLGYIRPELDYTSREALIEDIEVDKRVALNSLNRPEYEKYKKDLHFDLSCTIASS</sequence>
<evidence type="ECO:0000256" key="11">
    <source>
        <dbReference type="ARBA" id="ARBA00029960"/>
    </source>
</evidence>
<evidence type="ECO:0000259" key="13">
    <source>
        <dbReference type="SMART" id="SM00904"/>
    </source>
</evidence>
<reference evidence="14" key="1">
    <citation type="submission" date="2020-05" db="EMBL/GenBank/DDBJ databases">
        <title>Mycena genomes resolve the evolution of fungal bioluminescence.</title>
        <authorList>
            <person name="Tsai I.J."/>
        </authorList>
    </citation>
    <scope>NUCLEOTIDE SEQUENCE</scope>
    <source>
        <strain evidence="14">CCC161011</strain>
    </source>
</reference>
<proteinExistence type="inferred from homology"/>
<evidence type="ECO:0000256" key="3">
    <source>
        <dbReference type="ARBA" id="ARBA00010108"/>
    </source>
</evidence>
<evidence type="ECO:0000256" key="1">
    <source>
        <dbReference type="ARBA" id="ARBA00003572"/>
    </source>
</evidence>
<protein>
    <recommendedName>
        <fullName evidence="5">Riboflavin kinase</fullName>
        <ecNumber evidence="4">2.7.1.26</ecNumber>
    </recommendedName>
    <alternativeName>
        <fullName evidence="11">Flavin mononucleotide kinase 1</fullName>
    </alternativeName>
</protein>
<dbReference type="Proteomes" id="UP000620124">
    <property type="component" value="Unassembled WGS sequence"/>
</dbReference>
<dbReference type="GO" id="GO:0009398">
    <property type="term" value="P:FMN biosynthetic process"/>
    <property type="evidence" value="ECO:0007669"/>
    <property type="project" value="UniProtKB-UniPathway"/>
</dbReference>
<feature type="domain" description="Riboflavin kinase" evidence="13">
    <location>
        <begin position="42"/>
        <end position="179"/>
    </location>
</feature>
<evidence type="ECO:0000256" key="5">
    <source>
        <dbReference type="ARBA" id="ARBA00017394"/>
    </source>
</evidence>
<keyword evidence="6" id="KW-0285">Flavoprotein</keyword>
<keyword evidence="9" id="KW-0547">Nucleotide-binding</keyword>
<dbReference type="InterPro" id="IPR023465">
    <property type="entry name" value="Riboflavin_kinase_dom_sf"/>
</dbReference>
<comment type="pathway">
    <text evidence="2">Cofactor biosynthesis; FMN biosynthesis; FMN from riboflavin (ATP route): step 1/1.</text>
</comment>
<evidence type="ECO:0000256" key="12">
    <source>
        <dbReference type="SAM" id="MobiDB-lite"/>
    </source>
</evidence>
<evidence type="ECO:0000256" key="7">
    <source>
        <dbReference type="ARBA" id="ARBA00022643"/>
    </source>
</evidence>
<keyword evidence="7" id="KW-0288">FMN</keyword>
<evidence type="ECO:0000256" key="6">
    <source>
        <dbReference type="ARBA" id="ARBA00022630"/>
    </source>
</evidence>
<organism evidence="14 15">
    <name type="scientific">Mycena venus</name>
    <dbReference type="NCBI Taxonomy" id="2733690"/>
    <lineage>
        <taxon>Eukaryota</taxon>
        <taxon>Fungi</taxon>
        <taxon>Dikarya</taxon>
        <taxon>Basidiomycota</taxon>
        <taxon>Agaricomycotina</taxon>
        <taxon>Agaricomycetes</taxon>
        <taxon>Agaricomycetidae</taxon>
        <taxon>Agaricales</taxon>
        <taxon>Marasmiineae</taxon>
        <taxon>Mycenaceae</taxon>
        <taxon>Mycena</taxon>
    </lineage>
</organism>
<dbReference type="GO" id="GO:0005739">
    <property type="term" value="C:mitochondrion"/>
    <property type="evidence" value="ECO:0007669"/>
    <property type="project" value="TreeGrafter"/>
</dbReference>
<dbReference type="GO" id="GO:0005524">
    <property type="term" value="F:ATP binding"/>
    <property type="evidence" value="ECO:0007669"/>
    <property type="project" value="UniProtKB-KW"/>
</dbReference>
<keyword evidence="15" id="KW-1185">Reference proteome</keyword>
<evidence type="ECO:0000256" key="8">
    <source>
        <dbReference type="ARBA" id="ARBA00022679"/>
    </source>
</evidence>
<accession>A0A8H6Y6C7</accession>
<gene>
    <name evidence="14" type="ORF">MVEN_01267200</name>
</gene>
<dbReference type="InterPro" id="IPR023468">
    <property type="entry name" value="Riboflavin_kinase"/>
</dbReference>
<dbReference type="SUPFAM" id="SSF82114">
    <property type="entry name" value="Riboflavin kinase-like"/>
    <property type="match status" value="1"/>
</dbReference>
<evidence type="ECO:0000256" key="10">
    <source>
        <dbReference type="ARBA" id="ARBA00022840"/>
    </source>
</evidence>
<name>A0A8H6Y6C7_9AGAR</name>
<dbReference type="OrthoDB" id="276388at2759"/>
<dbReference type="SMART" id="SM00904">
    <property type="entry name" value="Flavokinase"/>
    <property type="match status" value="1"/>
</dbReference>
<dbReference type="EC" id="2.7.1.26" evidence="4"/>
<dbReference type="Pfam" id="PF01687">
    <property type="entry name" value="Flavokinase"/>
    <property type="match status" value="1"/>
</dbReference>
<keyword evidence="8" id="KW-0808">Transferase</keyword>
<evidence type="ECO:0000313" key="15">
    <source>
        <dbReference type="Proteomes" id="UP000620124"/>
    </source>
</evidence>
<dbReference type="EMBL" id="JACAZI010000009">
    <property type="protein sequence ID" value="KAF7352996.1"/>
    <property type="molecule type" value="Genomic_DNA"/>
</dbReference>
<feature type="region of interest" description="Disordered" evidence="12">
    <location>
        <begin position="1"/>
        <end position="27"/>
    </location>
</feature>
<feature type="compositionally biased region" description="Low complexity" evidence="12">
    <location>
        <begin position="17"/>
        <end position="27"/>
    </location>
</feature>
<dbReference type="PANTHER" id="PTHR22749">
    <property type="entry name" value="RIBOFLAVIN KINASE/FMN ADENYLYLTRANSFERASE"/>
    <property type="match status" value="1"/>
</dbReference>
<evidence type="ECO:0000313" key="14">
    <source>
        <dbReference type="EMBL" id="KAF7352996.1"/>
    </source>
</evidence>